<dbReference type="AlphaFoldDB" id="A0A919AZY2"/>
<reference evidence="1" key="2">
    <citation type="submission" date="2020-09" db="EMBL/GenBank/DDBJ databases">
        <authorList>
            <person name="Sun Q."/>
            <person name="Ohkuma M."/>
        </authorList>
    </citation>
    <scope>NUCLEOTIDE SEQUENCE</scope>
    <source>
        <strain evidence="1">JCM 4477</strain>
    </source>
</reference>
<organism evidence="1 2">
    <name type="scientific">Streptomyces fumanus</name>
    <dbReference type="NCBI Taxonomy" id="67302"/>
    <lineage>
        <taxon>Bacteria</taxon>
        <taxon>Bacillati</taxon>
        <taxon>Actinomycetota</taxon>
        <taxon>Actinomycetes</taxon>
        <taxon>Kitasatosporales</taxon>
        <taxon>Streptomycetaceae</taxon>
        <taxon>Streptomyces</taxon>
    </lineage>
</organism>
<sequence>MPLVVYVEDQIHSRMAKMHEDHRGTFLSLCEASPEDSLLHAVSRYGDTMFNEVQLERFVAELNELPAEKMNSTIRKLAAAAEFAIASHGYLYFQGADSDRL</sequence>
<accession>A0A919AZY2</accession>
<reference evidence="1" key="1">
    <citation type="journal article" date="2014" name="Int. J. Syst. Evol. Microbiol.">
        <title>Complete genome sequence of Corynebacterium casei LMG S-19264T (=DSM 44701T), isolated from a smear-ripened cheese.</title>
        <authorList>
            <consortium name="US DOE Joint Genome Institute (JGI-PGF)"/>
            <person name="Walter F."/>
            <person name="Albersmeier A."/>
            <person name="Kalinowski J."/>
            <person name="Ruckert C."/>
        </authorList>
    </citation>
    <scope>NUCLEOTIDE SEQUENCE</scope>
    <source>
        <strain evidence="1">JCM 4477</strain>
    </source>
</reference>
<comment type="caution">
    <text evidence="1">The sequence shown here is derived from an EMBL/GenBank/DDBJ whole genome shotgun (WGS) entry which is preliminary data.</text>
</comment>
<dbReference type="Proteomes" id="UP000630718">
    <property type="component" value="Unassembled WGS sequence"/>
</dbReference>
<protein>
    <submittedName>
        <fullName evidence="1">Uncharacterized protein</fullName>
    </submittedName>
</protein>
<evidence type="ECO:0000313" key="1">
    <source>
        <dbReference type="EMBL" id="GHF35523.1"/>
    </source>
</evidence>
<evidence type="ECO:0000313" key="2">
    <source>
        <dbReference type="Proteomes" id="UP000630718"/>
    </source>
</evidence>
<gene>
    <name evidence="1" type="ORF">GCM10018772_71090</name>
</gene>
<dbReference type="EMBL" id="BNBI01000028">
    <property type="protein sequence ID" value="GHF35523.1"/>
    <property type="molecule type" value="Genomic_DNA"/>
</dbReference>
<proteinExistence type="predicted"/>
<name>A0A919AZY2_9ACTN</name>
<keyword evidence="2" id="KW-1185">Reference proteome</keyword>